<dbReference type="InterPro" id="IPR007627">
    <property type="entry name" value="RNA_pol_sigma70_r2"/>
</dbReference>
<name>A0ABS9UFW0_9BACL</name>
<evidence type="ECO:0000259" key="6">
    <source>
        <dbReference type="Pfam" id="PF04542"/>
    </source>
</evidence>
<dbReference type="Pfam" id="PF04542">
    <property type="entry name" value="Sigma70_r2"/>
    <property type="match status" value="1"/>
</dbReference>
<dbReference type="Pfam" id="PF08281">
    <property type="entry name" value="Sigma70_r4_2"/>
    <property type="match status" value="1"/>
</dbReference>
<keyword evidence="2" id="KW-0805">Transcription regulation</keyword>
<dbReference type="CDD" id="cd06171">
    <property type="entry name" value="Sigma70_r4"/>
    <property type="match status" value="1"/>
</dbReference>
<dbReference type="InterPro" id="IPR014284">
    <property type="entry name" value="RNA_pol_sigma-70_dom"/>
</dbReference>
<dbReference type="PANTHER" id="PTHR43133">
    <property type="entry name" value="RNA POLYMERASE ECF-TYPE SIGMA FACTO"/>
    <property type="match status" value="1"/>
</dbReference>
<dbReference type="NCBIfam" id="TIGR02937">
    <property type="entry name" value="sigma70-ECF"/>
    <property type="match status" value="1"/>
</dbReference>
<reference evidence="8 9" key="1">
    <citation type="submission" date="2022-03" db="EMBL/GenBank/DDBJ databases">
        <authorList>
            <person name="Jo J.-H."/>
            <person name="Im W.-T."/>
        </authorList>
    </citation>
    <scope>NUCLEOTIDE SEQUENCE [LARGE SCALE GENOMIC DNA]</scope>
    <source>
        <strain evidence="8 9">MA9</strain>
    </source>
</reference>
<comment type="similarity">
    <text evidence="1">Belongs to the sigma-70 factor family. ECF subfamily.</text>
</comment>
<dbReference type="SUPFAM" id="SSF88946">
    <property type="entry name" value="Sigma2 domain of RNA polymerase sigma factors"/>
    <property type="match status" value="1"/>
</dbReference>
<dbReference type="InterPro" id="IPR039425">
    <property type="entry name" value="RNA_pol_sigma-70-like"/>
</dbReference>
<dbReference type="InterPro" id="IPR013249">
    <property type="entry name" value="RNA_pol_sigma70_r4_t2"/>
</dbReference>
<protein>
    <submittedName>
        <fullName evidence="8">Sigma-70 family RNA polymerase sigma factor</fullName>
    </submittedName>
</protein>
<keyword evidence="5" id="KW-0804">Transcription</keyword>
<sequence length="177" mass="20666">MKISDENVVRQIQLKNEEAIDYLLITYGGLLNGIIRKYLISHNQDIEECFADVLVSIWFNINSFDPSKNEFKQWIAAIAKYRAIDYFRKLNHVKKHISTTEINDRLLNEPISIYNSDLAILLNELNDTEKAIFNKYYVEGIPTEEIANELQVKPSWIHNKLSRGRKKLKNILLKGEV</sequence>
<evidence type="ECO:0000313" key="8">
    <source>
        <dbReference type="EMBL" id="MCH7323242.1"/>
    </source>
</evidence>
<feature type="domain" description="RNA polymerase sigma-70 region 2" evidence="6">
    <location>
        <begin position="26"/>
        <end position="91"/>
    </location>
</feature>
<dbReference type="RefSeq" id="WP_241370412.1">
    <property type="nucleotide sequence ID" value="NZ_JAKZFC010000006.1"/>
</dbReference>
<dbReference type="Gene3D" id="1.10.1740.10">
    <property type="match status" value="1"/>
</dbReference>
<evidence type="ECO:0000256" key="4">
    <source>
        <dbReference type="ARBA" id="ARBA00023125"/>
    </source>
</evidence>
<feature type="domain" description="RNA polymerase sigma factor 70 region 4 type 2" evidence="7">
    <location>
        <begin position="121"/>
        <end position="168"/>
    </location>
</feature>
<keyword evidence="9" id="KW-1185">Reference proteome</keyword>
<dbReference type="SUPFAM" id="SSF88659">
    <property type="entry name" value="Sigma3 and sigma4 domains of RNA polymerase sigma factors"/>
    <property type="match status" value="1"/>
</dbReference>
<accession>A0ABS9UFW0</accession>
<keyword evidence="4" id="KW-0238">DNA-binding</keyword>
<comment type="caution">
    <text evidence="8">The sequence shown here is derived from an EMBL/GenBank/DDBJ whole genome shotgun (WGS) entry which is preliminary data.</text>
</comment>
<dbReference type="InterPro" id="IPR013325">
    <property type="entry name" value="RNA_pol_sigma_r2"/>
</dbReference>
<dbReference type="Gene3D" id="1.10.10.10">
    <property type="entry name" value="Winged helix-like DNA-binding domain superfamily/Winged helix DNA-binding domain"/>
    <property type="match status" value="1"/>
</dbReference>
<evidence type="ECO:0000256" key="1">
    <source>
        <dbReference type="ARBA" id="ARBA00010641"/>
    </source>
</evidence>
<evidence type="ECO:0000256" key="3">
    <source>
        <dbReference type="ARBA" id="ARBA00023082"/>
    </source>
</evidence>
<proteinExistence type="inferred from homology"/>
<evidence type="ECO:0000259" key="7">
    <source>
        <dbReference type="Pfam" id="PF08281"/>
    </source>
</evidence>
<organism evidence="8 9">
    <name type="scientific">Solibacillus palustris</name>
    <dbReference type="NCBI Taxonomy" id="2908203"/>
    <lineage>
        <taxon>Bacteria</taxon>
        <taxon>Bacillati</taxon>
        <taxon>Bacillota</taxon>
        <taxon>Bacilli</taxon>
        <taxon>Bacillales</taxon>
        <taxon>Caryophanaceae</taxon>
        <taxon>Solibacillus</taxon>
    </lineage>
</organism>
<dbReference type="PANTHER" id="PTHR43133:SF8">
    <property type="entry name" value="RNA POLYMERASE SIGMA FACTOR HI_1459-RELATED"/>
    <property type="match status" value="1"/>
</dbReference>
<keyword evidence="3" id="KW-0731">Sigma factor</keyword>
<dbReference type="Proteomes" id="UP001316087">
    <property type="component" value="Unassembled WGS sequence"/>
</dbReference>
<evidence type="ECO:0000256" key="2">
    <source>
        <dbReference type="ARBA" id="ARBA00023015"/>
    </source>
</evidence>
<evidence type="ECO:0000256" key="5">
    <source>
        <dbReference type="ARBA" id="ARBA00023163"/>
    </source>
</evidence>
<dbReference type="InterPro" id="IPR013324">
    <property type="entry name" value="RNA_pol_sigma_r3/r4-like"/>
</dbReference>
<dbReference type="InterPro" id="IPR036388">
    <property type="entry name" value="WH-like_DNA-bd_sf"/>
</dbReference>
<gene>
    <name evidence="8" type="ORF">LZ480_15300</name>
</gene>
<dbReference type="EMBL" id="JAKZFC010000006">
    <property type="protein sequence ID" value="MCH7323242.1"/>
    <property type="molecule type" value="Genomic_DNA"/>
</dbReference>
<evidence type="ECO:0000313" key="9">
    <source>
        <dbReference type="Proteomes" id="UP001316087"/>
    </source>
</evidence>